<accession>A0A9D2KYF0</accession>
<protein>
    <submittedName>
        <fullName evidence="1">Uncharacterized protein</fullName>
    </submittedName>
</protein>
<dbReference type="Proteomes" id="UP000886856">
    <property type="component" value="Unassembled WGS sequence"/>
</dbReference>
<name>A0A9D2KYF0_9LACT</name>
<reference evidence="1" key="2">
    <citation type="submission" date="2021-04" db="EMBL/GenBank/DDBJ databases">
        <authorList>
            <person name="Gilroy R."/>
        </authorList>
    </citation>
    <scope>NUCLEOTIDE SEQUENCE</scope>
    <source>
        <strain evidence="1">CHK171-505</strain>
    </source>
</reference>
<dbReference type="AlphaFoldDB" id="A0A9D2KYF0"/>
<comment type="caution">
    <text evidence="1">The sequence shown here is derived from an EMBL/GenBank/DDBJ whole genome shotgun (WGS) entry which is preliminary data.</text>
</comment>
<evidence type="ECO:0000313" key="1">
    <source>
        <dbReference type="EMBL" id="HJA90360.1"/>
    </source>
</evidence>
<gene>
    <name evidence="1" type="ORF">H9948_06160</name>
</gene>
<reference evidence="1" key="1">
    <citation type="journal article" date="2021" name="PeerJ">
        <title>Extensive microbial diversity within the chicken gut microbiome revealed by metagenomics and culture.</title>
        <authorList>
            <person name="Gilroy R."/>
            <person name="Ravi A."/>
            <person name="Getino M."/>
            <person name="Pursley I."/>
            <person name="Horton D.L."/>
            <person name="Alikhan N.F."/>
            <person name="Baker D."/>
            <person name="Gharbi K."/>
            <person name="Hall N."/>
            <person name="Watson M."/>
            <person name="Adriaenssens E.M."/>
            <person name="Foster-Nyarko E."/>
            <person name="Jarju S."/>
            <person name="Secka A."/>
            <person name="Antonio M."/>
            <person name="Oren A."/>
            <person name="Chaudhuri R.R."/>
            <person name="La Ragione R."/>
            <person name="Hildebrand F."/>
            <person name="Pallen M.J."/>
        </authorList>
    </citation>
    <scope>NUCLEOTIDE SEQUENCE</scope>
    <source>
        <strain evidence="1">CHK171-505</strain>
    </source>
</reference>
<dbReference type="EMBL" id="DWYW01000140">
    <property type="protein sequence ID" value="HJA90360.1"/>
    <property type="molecule type" value="Genomic_DNA"/>
</dbReference>
<evidence type="ECO:0000313" key="2">
    <source>
        <dbReference type="Proteomes" id="UP000886856"/>
    </source>
</evidence>
<proteinExistence type="predicted"/>
<sequence length="92" mass="10524">MNLELIRDFKIEMTGEVKINTSVVVKLKASITATTSQVTQYITNNKLYSENLTEVREQILAFNTEVYNIENKLKTDDINTVLDGYFNTEGEI</sequence>
<organism evidence="1 2">
    <name type="scientific">Candidatus Jeotgalibaca merdavium</name>
    <dbReference type="NCBI Taxonomy" id="2838627"/>
    <lineage>
        <taxon>Bacteria</taxon>
        <taxon>Bacillati</taxon>
        <taxon>Bacillota</taxon>
        <taxon>Bacilli</taxon>
        <taxon>Lactobacillales</taxon>
        <taxon>Carnobacteriaceae</taxon>
        <taxon>Jeotgalibaca</taxon>
    </lineage>
</organism>